<dbReference type="Pfam" id="PF14305">
    <property type="entry name" value="ATPgrasp_TupA"/>
    <property type="match status" value="1"/>
</dbReference>
<dbReference type="Proteomes" id="UP000549457">
    <property type="component" value="Unassembled WGS sequence"/>
</dbReference>
<dbReference type="EMBL" id="JACHFM010000001">
    <property type="protein sequence ID" value="MBB5221478.1"/>
    <property type="molecule type" value="Genomic_DNA"/>
</dbReference>
<evidence type="ECO:0000313" key="2">
    <source>
        <dbReference type="Proteomes" id="UP000549457"/>
    </source>
</evidence>
<comment type="caution">
    <text evidence="1">The sequence shown here is derived from an EMBL/GenBank/DDBJ whole genome shotgun (WGS) entry which is preliminary data.</text>
</comment>
<keyword evidence="2" id="KW-1185">Reference proteome</keyword>
<sequence length="350" mass="40900">MPRFDLDRDAFLRDVDRRLRWAWRVARLRNGLGMLPRPVQTEAYDSTFRSDREAVTYHYAVRNSHMPDFESPRWVNEKVRWQFLNHPNPLMTLAADKAAVRDYLRFKGAEIQAPELYGIFETGEELAAARLPQRYVLKSTFGCGTHHFIDEAEPVRRRALASQLRRLGEWDHWRILGELHYRGIPKRWLAEENVGPGESMREFKFYCLHGQPLFVLYISERSPGRFRHALFDLNWGPVDFHWNGHPETAERPPRPADFERMVAEAKRLSEDFLHVRVDFLQQGKQTYFSELTFSGGGARNPFVPYFHNEVLGEMLDLSHADAYLERGRRITRALAGSVQQQALHGLAQRA</sequence>
<dbReference type="InterPro" id="IPR029465">
    <property type="entry name" value="ATPgrasp_TupA"/>
</dbReference>
<dbReference type="AlphaFoldDB" id="A0A840SMJ1"/>
<evidence type="ECO:0000313" key="1">
    <source>
        <dbReference type="EMBL" id="MBB5221478.1"/>
    </source>
</evidence>
<evidence type="ECO:0008006" key="3">
    <source>
        <dbReference type="Google" id="ProtNLM"/>
    </source>
</evidence>
<gene>
    <name evidence="1" type="ORF">HNP73_001399</name>
</gene>
<proteinExistence type="predicted"/>
<dbReference type="RefSeq" id="WP_184147838.1">
    <property type="nucleotide sequence ID" value="NZ_JACHFM010000001.1"/>
</dbReference>
<protein>
    <recommendedName>
        <fullName evidence="3">Teichuronopeptide biosynthesis TupA-like protein</fullName>
    </recommendedName>
</protein>
<reference evidence="1 2" key="1">
    <citation type="submission" date="2020-08" db="EMBL/GenBank/DDBJ databases">
        <title>Genomic Encyclopedia of Type Strains, Phase IV (KMG-IV): sequencing the most valuable type-strain genomes for metagenomic binning, comparative biology and taxonomic classification.</title>
        <authorList>
            <person name="Goeker M."/>
        </authorList>
    </citation>
    <scope>NUCLEOTIDE SEQUENCE [LARGE SCALE GENOMIC DNA]</scope>
    <source>
        <strain evidence="1 2">DSM 101730</strain>
    </source>
</reference>
<name>A0A840SMJ1_9RHOB</name>
<organism evidence="1 2">
    <name type="scientific">Amaricoccus macauensis</name>
    <dbReference type="NCBI Taxonomy" id="57001"/>
    <lineage>
        <taxon>Bacteria</taxon>
        <taxon>Pseudomonadati</taxon>
        <taxon>Pseudomonadota</taxon>
        <taxon>Alphaproteobacteria</taxon>
        <taxon>Rhodobacterales</taxon>
        <taxon>Paracoccaceae</taxon>
        <taxon>Amaricoccus</taxon>
    </lineage>
</organism>
<accession>A0A840SMJ1</accession>